<organism evidence="1">
    <name type="scientific">marine sediment metagenome</name>
    <dbReference type="NCBI Taxonomy" id="412755"/>
    <lineage>
        <taxon>unclassified sequences</taxon>
        <taxon>metagenomes</taxon>
        <taxon>ecological metagenomes</taxon>
    </lineage>
</organism>
<gene>
    <name evidence="1" type="ORF">LCGC14_2283200</name>
</gene>
<evidence type="ECO:0000313" key="1">
    <source>
        <dbReference type="EMBL" id="KKL52668.1"/>
    </source>
</evidence>
<dbReference type="InterPro" id="IPR011050">
    <property type="entry name" value="Pectin_lyase_fold/virulence"/>
</dbReference>
<feature type="non-terminal residue" evidence="1">
    <location>
        <position position="1"/>
    </location>
</feature>
<proteinExistence type="predicted"/>
<dbReference type="AlphaFoldDB" id="A0A0F9CTA7"/>
<protein>
    <recommendedName>
        <fullName evidence="2">Right handed beta helix domain-containing protein</fullName>
    </recommendedName>
</protein>
<sequence length="225" mass="25338">QLIIDGNTKEANTYTHADSADLLFIDSTSRVLSAEISNMYDWRINSRNNRVIDYLRVMNSRLTLSGSGTTKFPQAEEIYISNSTLKLLTDFEIGAWTSEILISNSRIQGNFKLDLYSHPSGSHFKFSNNYFDKTALDVRGGGLYLELNNNMFDTYDTYAVRGTTAAGPTWYIFGRGNTFIGAASGDTPFQKSTNWTTKSLLHDNVYDTTDLTNESIDSDNNNYKM</sequence>
<dbReference type="EMBL" id="LAZR01031812">
    <property type="protein sequence ID" value="KKL52668.1"/>
    <property type="molecule type" value="Genomic_DNA"/>
</dbReference>
<accession>A0A0F9CTA7</accession>
<reference evidence="1" key="1">
    <citation type="journal article" date="2015" name="Nature">
        <title>Complex archaea that bridge the gap between prokaryotes and eukaryotes.</title>
        <authorList>
            <person name="Spang A."/>
            <person name="Saw J.H."/>
            <person name="Jorgensen S.L."/>
            <person name="Zaremba-Niedzwiedzka K."/>
            <person name="Martijn J."/>
            <person name="Lind A.E."/>
            <person name="van Eijk R."/>
            <person name="Schleper C."/>
            <person name="Guy L."/>
            <person name="Ettema T.J."/>
        </authorList>
    </citation>
    <scope>NUCLEOTIDE SEQUENCE</scope>
</reference>
<dbReference type="SUPFAM" id="SSF51126">
    <property type="entry name" value="Pectin lyase-like"/>
    <property type="match status" value="1"/>
</dbReference>
<evidence type="ECO:0008006" key="2">
    <source>
        <dbReference type="Google" id="ProtNLM"/>
    </source>
</evidence>
<comment type="caution">
    <text evidence="1">The sequence shown here is derived from an EMBL/GenBank/DDBJ whole genome shotgun (WGS) entry which is preliminary data.</text>
</comment>
<name>A0A0F9CTA7_9ZZZZ</name>